<evidence type="ECO:0000313" key="5">
    <source>
        <dbReference type="Proteomes" id="UP000193804"/>
    </source>
</evidence>
<dbReference type="EMBL" id="FXAW01000001">
    <property type="protein sequence ID" value="SMG16075.1"/>
    <property type="molecule type" value="Genomic_DNA"/>
</dbReference>
<evidence type="ECO:0000259" key="3">
    <source>
        <dbReference type="SMART" id="SM00822"/>
    </source>
</evidence>
<dbReference type="Proteomes" id="UP000193804">
    <property type="component" value="Unassembled WGS sequence"/>
</dbReference>
<dbReference type="InterPro" id="IPR057326">
    <property type="entry name" value="KR_dom"/>
</dbReference>
<dbReference type="InterPro" id="IPR051122">
    <property type="entry name" value="SDR_DHRS6-like"/>
</dbReference>
<dbReference type="InterPro" id="IPR036291">
    <property type="entry name" value="NAD(P)-bd_dom_sf"/>
</dbReference>
<dbReference type="GO" id="GO:0016491">
    <property type="term" value="F:oxidoreductase activity"/>
    <property type="evidence" value="ECO:0007669"/>
    <property type="project" value="UniProtKB-KW"/>
</dbReference>
<dbReference type="Pfam" id="PF13561">
    <property type="entry name" value="adh_short_C2"/>
    <property type="match status" value="1"/>
</dbReference>
<reference evidence="5" key="1">
    <citation type="submission" date="2017-04" db="EMBL/GenBank/DDBJ databases">
        <authorList>
            <person name="Varghese N."/>
            <person name="Submissions S."/>
        </authorList>
    </citation>
    <scope>NUCLEOTIDE SEQUENCE [LARGE SCALE GENOMIC DNA]</scope>
    <source>
        <strain evidence="5">DSM 4125</strain>
    </source>
</reference>
<dbReference type="Gene3D" id="3.40.50.720">
    <property type="entry name" value="NAD(P)-binding Rossmann-like Domain"/>
    <property type="match status" value="1"/>
</dbReference>
<dbReference type="InterPro" id="IPR002347">
    <property type="entry name" value="SDR_fam"/>
</dbReference>
<dbReference type="PANTHER" id="PTHR43477:SF1">
    <property type="entry name" value="DIHYDROANTICAPSIN 7-DEHYDROGENASE"/>
    <property type="match status" value="1"/>
</dbReference>
<proteinExistence type="inferred from homology"/>
<dbReference type="PANTHER" id="PTHR43477">
    <property type="entry name" value="DIHYDROANTICAPSIN 7-DEHYDROGENASE"/>
    <property type="match status" value="1"/>
</dbReference>
<gene>
    <name evidence="4" type="ORF">SAMN05661096_00825</name>
</gene>
<dbReference type="AlphaFoldDB" id="A0A1X7IM51"/>
<keyword evidence="2" id="KW-0560">Oxidoreductase</keyword>
<dbReference type="RefSeq" id="WP_085515799.1">
    <property type="nucleotide sequence ID" value="NZ_FXAW01000001.1"/>
</dbReference>
<dbReference type="STRING" id="1028.SAMN05661096_00825"/>
<name>A0A1X7IM51_9BACT</name>
<dbReference type="SMART" id="SM00822">
    <property type="entry name" value="PKS_KR"/>
    <property type="match status" value="1"/>
</dbReference>
<evidence type="ECO:0000256" key="1">
    <source>
        <dbReference type="ARBA" id="ARBA00006484"/>
    </source>
</evidence>
<keyword evidence="5" id="KW-1185">Reference proteome</keyword>
<dbReference type="OrthoDB" id="9804104at2"/>
<dbReference type="SUPFAM" id="SSF51735">
    <property type="entry name" value="NAD(P)-binding Rossmann-fold domains"/>
    <property type="match status" value="1"/>
</dbReference>
<evidence type="ECO:0000256" key="2">
    <source>
        <dbReference type="ARBA" id="ARBA00023002"/>
    </source>
</evidence>
<accession>A0A1X7IM51</accession>
<feature type="domain" description="Ketoreductase" evidence="3">
    <location>
        <begin position="6"/>
        <end position="157"/>
    </location>
</feature>
<dbReference type="CDD" id="cd05233">
    <property type="entry name" value="SDR_c"/>
    <property type="match status" value="1"/>
</dbReference>
<evidence type="ECO:0000313" key="4">
    <source>
        <dbReference type="EMBL" id="SMG16075.1"/>
    </source>
</evidence>
<protein>
    <submittedName>
        <fullName evidence="4">NAD(P)-dependent dehydrogenase, short-chain alcohol dehydrogenase family</fullName>
    </submittedName>
</protein>
<sequence length="236" mass="25213">MSFKDKNILIVGASSGIGLSLAKKLQEQGANLILASRNKPQISGEFQYIQLDVLELNDELKELPDTLHGLAYCPGSINLKPFQSIKANDYIDDFRLNTVGAAMVIQQSLKALKNAKGSSIVLFSTVAANTGLSFHASIASAKGALQGFGLSLAAELASKQIRVNMVAPSLTDTPLAENLLSSDEKKEASNKRHPIGRFGKAEDISNAAAFLLNSENSWITGQVLGVDGGMERIRNI</sequence>
<dbReference type="PRINTS" id="PR00081">
    <property type="entry name" value="GDHRDH"/>
</dbReference>
<comment type="similarity">
    <text evidence="1">Belongs to the short-chain dehydrogenases/reductases (SDR) family.</text>
</comment>
<organism evidence="4 5">
    <name type="scientific">Marivirga sericea</name>
    <dbReference type="NCBI Taxonomy" id="1028"/>
    <lineage>
        <taxon>Bacteria</taxon>
        <taxon>Pseudomonadati</taxon>
        <taxon>Bacteroidota</taxon>
        <taxon>Cytophagia</taxon>
        <taxon>Cytophagales</taxon>
        <taxon>Marivirgaceae</taxon>
        <taxon>Marivirga</taxon>
    </lineage>
</organism>